<accession>A0A9Y1MTX6</accession>
<dbReference type="InterPro" id="IPR057087">
    <property type="entry name" value="Gp12-like"/>
</dbReference>
<feature type="domain" description="Phage neck terminator protein gp12-like" evidence="1">
    <location>
        <begin position="4"/>
        <end position="170"/>
    </location>
</feature>
<organism evidence="2 3">
    <name type="scientific">Pseudomonas phage MiCath</name>
    <dbReference type="NCBI Taxonomy" id="3003729"/>
    <lineage>
        <taxon>Viruses</taxon>
        <taxon>Duplodnaviria</taxon>
        <taxon>Heunggongvirae</taxon>
        <taxon>Uroviricota</taxon>
        <taxon>Caudoviricetes</taxon>
        <taxon>Queuovirinae</taxon>
        <taxon>Micathvirus</taxon>
        <taxon>Micathvirus micath</taxon>
    </lineage>
</organism>
<dbReference type="Pfam" id="PF23961">
    <property type="entry name" value="Phage_tail_terminator_9"/>
    <property type="match status" value="1"/>
</dbReference>
<proteinExistence type="predicted"/>
<evidence type="ECO:0000259" key="1">
    <source>
        <dbReference type="Pfam" id="PF23961"/>
    </source>
</evidence>
<sequence length="184" mass="20699">MNFEQQLHRYLKGIVLPVLGVADESRLFYLPDSDVHAKPFVSMYIMKDMQLGTSNETKPYFQDGEYEPAPALPVVTVDQFKVATVQMNFVGRGAQQLASTFWAHMDADQNIDNMQLSGLGLGPLRDSVDTSFQDGQSQVVERWTIRYEVYYHTKVDIATPIIEQIEIDGTVGDVPATIIKINIP</sequence>
<protein>
    <recommendedName>
        <fullName evidence="1">Phage neck terminator protein gp12-like domain-containing protein</fullName>
    </recommendedName>
</protein>
<dbReference type="RefSeq" id="YP_010719858.1">
    <property type="nucleotide sequence ID" value="NC_072502.1"/>
</dbReference>
<dbReference type="GeneID" id="79412998"/>
<reference evidence="2" key="1">
    <citation type="submission" date="2022-11" db="EMBL/GenBank/DDBJ databases">
        <authorList>
            <person name="Jaryenneh J.D."/>
            <person name="Schoeniger J.S."/>
            <person name="Mageeney C.M."/>
        </authorList>
    </citation>
    <scope>NUCLEOTIDE SEQUENCE</scope>
</reference>
<dbReference type="KEGG" id="vg:79412998"/>
<dbReference type="Proteomes" id="UP001211688">
    <property type="component" value="Segment"/>
</dbReference>
<evidence type="ECO:0000313" key="3">
    <source>
        <dbReference type="Proteomes" id="UP001211688"/>
    </source>
</evidence>
<evidence type="ECO:0000313" key="2">
    <source>
        <dbReference type="EMBL" id="WAX22451.1"/>
    </source>
</evidence>
<name>A0A9Y1MTX6_9CAUD</name>
<dbReference type="EMBL" id="OP882271">
    <property type="protein sequence ID" value="WAX22451.1"/>
    <property type="molecule type" value="Genomic_DNA"/>
</dbReference>
<keyword evidence="3" id="KW-1185">Reference proteome</keyword>